<keyword evidence="4" id="KW-1185">Reference proteome</keyword>
<evidence type="ECO:0000313" key="3">
    <source>
        <dbReference type="EMBL" id="ROT75164.1"/>
    </source>
</evidence>
<evidence type="ECO:0000256" key="1">
    <source>
        <dbReference type="PROSITE-ProRule" id="PRU00453"/>
    </source>
</evidence>
<dbReference type="Gene3D" id="3.30.60.190">
    <property type="match status" value="1"/>
</dbReference>
<proteinExistence type="predicted"/>
<reference evidence="3 4" key="1">
    <citation type="submission" date="2018-04" db="EMBL/GenBank/DDBJ databases">
        <authorList>
            <person name="Zhang X."/>
            <person name="Yuan J."/>
            <person name="Li F."/>
            <person name="Xiang J."/>
        </authorList>
    </citation>
    <scope>NUCLEOTIDE SEQUENCE [LARGE SCALE GENOMIC DNA]</scope>
    <source>
        <tissue evidence="3">Muscle</tissue>
    </source>
</reference>
<gene>
    <name evidence="3" type="ORF">C7M84_006309</name>
</gene>
<dbReference type="SUPFAM" id="SSF144232">
    <property type="entry name" value="HIT/MYND zinc finger-like"/>
    <property type="match status" value="1"/>
</dbReference>
<dbReference type="PANTHER" id="PTHR15555">
    <property type="entry name" value="ZINC FINGER HIT DOMAIN CONTAINING PROTEIN 2 PROTEIN FON -RELATED"/>
    <property type="match status" value="1"/>
</dbReference>
<dbReference type="AlphaFoldDB" id="A0A423TF95"/>
<evidence type="ECO:0000259" key="2">
    <source>
        <dbReference type="PROSITE" id="PS51083"/>
    </source>
</evidence>
<keyword evidence="1" id="KW-0863">Zinc-finger</keyword>
<dbReference type="STRING" id="6689.A0A423TF95"/>
<dbReference type="Pfam" id="PF04438">
    <property type="entry name" value="zf-HIT"/>
    <property type="match status" value="1"/>
</dbReference>
<feature type="domain" description="HIT-type" evidence="2">
    <location>
        <begin position="11"/>
        <end position="43"/>
    </location>
</feature>
<dbReference type="OrthoDB" id="10005492at2759"/>
<dbReference type="EMBL" id="QCYY01001806">
    <property type="protein sequence ID" value="ROT75164.1"/>
    <property type="molecule type" value="Genomic_DNA"/>
</dbReference>
<accession>A0A423TF95</accession>
<protein>
    <submittedName>
        <fullName evidence="3">Putative zinc finger HIT domain-containing protein 2-like</fullName>
    </submittedName>
</protein>
<dbReference type="Proteomes" id="UP000283509">
    <property type="component" value="Unassembled WGS sequence"/>
</dbReference>
<name>A0A423TF95_PENVA</name>
<evidence type="ECO:0000313" key="4">
    <source>
        <dbReference type="Proteomes" id="UP000283509"/>
    </source>
</evidence>
<reference evidence="3 4" key="2">
    <citation type="submission" date="2019-01" db="EMBL/GenBank/DDBJ databases">
        <title>The decoding of complex shrimp genome reveals the adaptation for benthos swimmer, frequently molting mechanism and breeding impact on genome.</title>
        <authorList>
            <person name="Sun Y."/>
            <person name="Gao Y."/>
            <person name="Yu Y."/>
        </authorList>
    </citation>
    <scope>NUCLEOTIDE SEQUENCE [LARGE SCALE GENOMIC DNA]</scope>
    <source>
        <tissue evidence="3">Muscle</tissue>
    </source>
</reference>
<dbReference type="CDD" id="cd23024">
    <property type="entry name" value="zf-HIT_ZNHIT2-3"/>
    <property type="match status" value="1"/>
</dbReference>
<keyword evidence="1" id="KW-0479">Metal-binding</keyword>
<sequence length="368" mass="40687">MASSSAPGGKCAFCRNAARYTCPRCNFAYCSSSCYKHASHARCSESFYKDMVEAELRSGTVSEESRKKMVEILRRVEAGETILPDNVDEPLDSDDDDDDNLAVRMADIDLNDSEAVWKKLTEKERQEFRQLVNSGSFDDLLPPWSPWWEQEVPPVQEITPGHQIVPAYVAKCPPLVDVPLLSQVMKGSPSPTIPFNILNVLSGYAWTVRLFNGDHQESSVDATEALLSLSAVLSANANFEEAAIAVESPKMEAQNHPWLMESEEFAGTVRRDVMKMLKGPVASDQTFYVRAALSEIHVLLSTCKASLSKKKKPGTRKGLFTSAFGEASQHVELKITTLPLVKSSLKKVEFLLSFVLEYASAIISLTPT</sequence>
<dbReference type="InterPro" id="IPR039646">
    <property type="entry name" value="ZNHIT2"/>
</dbReference>
<dbReference type="PROSITE" id="PS51083">
    <property type="entry name" value="ZF_HIT"/>
    <property type="match status" value="1"/>
</dbReference>
<organism evidence="3 4">
    <name type="scientific">Penaeus vannamei</name>
    <name type="common">Whiteleg shrimp</name>
    <name type="synonym">Litopenaeus vannamei</name>
    <dbReference type="NCBI Taxonomy" id="6689"/>
    <lineage>
        <taxon>Eukaryota</taxon>
        <taxon>Metazoa</taxon>
        <taxon>Ecdysozoa</taxon>
        <taxon>Arthropoda</taxon>
        <taxon>Crustacea</taxon>
        <taxon>Multicrustacea</taxon>
        <taxon>Malacostraca</taxon>
        <taxon>Eumalacostraca</taxon>
        <taxon>Eucarida</taxon>
        <taxon>Decapoda</taxon>
        <taxon>Dendrobranchiata</taxon>
        <taxon>Penaeoidea</taxon>
        <taxon>Penaeidae</taxon>
        <taxon>Penaeus</taxon>
    </lineage>
</organism>
<dbReference type="PANTHER" id="PTHR15555:SF0">
    <property type="entry name" value="ZINC FINGER HIT DOMAIN-CONTAINING PROTEIN 2"/>
    <property type="match status" value="1"/>
</dbReference>
<dbReference type="GO" id="GO:0008270">
    <property type="term" value="F:zinc ion binding"/>
    <property type="evidence" value="ECO:0007669"/>
    <property type="project" value="UniProtKB-UniRule"/>
</dbReference>
<comment type="caution">
    <text evidence="3">The sequence shown here is derived from an EMBL/GenBank/DDBJ whole genome shotgun (WGS) entry which is preliminary data.</text>
</comment>
<keyword evidence="1" id="KW-0862">Zinc</keyword>
<dbReference type="InterPro" id="IPR007529">
    <property type="entry name" value="Znf_HIT"/>
</dbReference>